<accession>A0AAW6CTR8</accession>
<dbReference type="AlphaFoldDB" id="A0AAW6CTR8"/>
<dbReference type="EMBL" id="JAQLXO010000002">
    <property type="protein sequence ID" value="MDB7981864.1"/>
    <property type="molecule type" value="Genomic_DNA"/>
</dbReference>
<protein>
    <submittedName>
        <fullName evidence="1">Uncharacterized protein</fullName>
    </submittedName>
</protein>
<name>A0AAW6CTR8_9FIRM</name>
<organism evidence="1 2">
    <name type="scientific">Faecalicoccus pleomorphus</name>
    <dbReference type="NCBI Taxonomy" id="1323"/>
    <lineage>
        <taxon>Bacteria</taxon>
        <taxon>Bacillati</taxon>
        <taxon>Bacillota</taxon>
        <taxon>Erysipelotrichia</taxon>
        <taxon>Erysipelotrichales</taxon>
        <taxon>Erysipelotrichaceae</taxon>
        <taxon>Faecalicoccus</taxon>
    </lineage>
</organism>
<comment type="caution">
    <text evidence="1">The sequence shown here is derived from an EMBL/GenBank/DDBJ whole genome shotgun (WGS) entry which is preliminary data.</text>
</comment>
<reference evidence="1" key="1">
    <citation type="submission" date="2023-01" db="EMBL/GenBank/DDBJ databases">
        <title>Human gut microbiome strain richness.</title>
        <authorList>
            <person name="Chen-Liaw A."/>
        </authorList>
    </citation>
    <scope>NUCLEOTIDE SEQUENCE</scope>
    <source>
        <strain evidence="1">D8_m1001271B151109d0_201107</strain>
    </source>
</reference>
<dbReference type="Proteomes" id="UP001212981">
    <property type="component" value="Unassembled WGS sequence"/>
</dbReference>
<sequence length="115" mass="13511">MSLQEAFLSHPLQTPLEESFVLQGTGTLLSQAVGQKEWNPQRSIWIQSYVPQEETPERENLLKKEWFLISLQIEDLSMPRLSAMNLREELLFKPFSIMIRSERVRCLWLAMMKTS</sequence>
<proteinExistence type="predicted"/>
<evidence type="ECO:0000313" key="1">
    <source>
        <dbReference type="EMBL" id="MDB7981864.1"/>
    </source>
</evidence>
<gene>
    <name evidence="1" type="ORF">PND82_03400</name>
</gene>
<dbReference type="RefSeq" id="WP_272001221.1">
    <property type="nucleotide sequence ID" value="NZ_JAQLXO010000002.1"/>
</dbReference>
<evidence type="ECO:0000313" key="2">
    <source>
        <dbReference type="Proteomes" id="UP001212981"/>
    </source>
</evidence>